<comment type="caution">
    <text evidence="1">The sequence shown here is derived from an EMBL/GenBank/DDBJ whole genome shotgun (WGS) entry which is preliminary data.</text>
</comment>
<dbReference type="PANTHER" id="PTHR36849">
    <property type="entry name" value="CYTOPLASMIC PROTEIN-RELATED"/>
    <property type="match status" value="1"/>
</dbReference>
<evidence type="ECO:0000313" key="2">
    <source>
        <dbReference type="Proteomes" id="UP001597262"/>
    </source>
</evidence>
<reference evidence="2" key="1">
    <citation type="journal article" date="2019" name="Int. J. Syst. Evol. Microbiol.">
        <title>The Global Catalogue of Microorganisms (GCM) 10K type strain sequencing project: providing services to taxonomists for standard genome sequencing and annotation.</title>
        <authorList>
            <consortium name="The Broad Institute Genomics Platform"/>
            <consortium name="The Broad Institute Genome Sequencing Center for Infectious Disease"/>
            <person name="Wu L."/>
            <person name="Ma J."/>
        </authorList>
    </citation>
    <scope>NUCLEOTIDE SEQUENCE [LARGE SCALE GENOMIC DNA]</scope>
    <source>
        <strain evidence="2">CCUG 59189</strain>
    </source>
</reference>
<evidence type="ECO:0000313" key="1">
    <source>
        <dbReference type="EMBL" id="MFD1175931.1"/>
    </source>
</evidence>
<sequence>MSKSDTSAHIQIKRVYEEPLTEDGYRILIDRIWPRGVSKEQAAIDEWMKEITPSSELRKWFGHRPEFFEAFAEKYVRELEQKPRCWLLADRICEMAIDRTVTLVYAAKDPVHNHANVLQNWLKSRPM</sequence>
<dbReference type="PANTHER" id="PTHR36849:SF1">
    <property type="entry name" value="CYTOPLASMIC PROTEIN"/>
    <property type="match status" value="1"/>
</dbReference>
<proteinExistence type="predicted"/>
<dbReference type="EMBL" id="JBHTLM010000003">
    <property type="protein sequence ID" value="MFD1175931.1"/>
    <property type="molecule type" value="Genomic_DNA"/>
</dbReference>
<gene>
    <name evidence="1" type="ORF">ACFQ3W_06370</name>
</gene>
<organism evidence="1 2">
    <name type="scientific">Paenibacillus puldeungensis</name>
    <dbReference type="NCBI Taxonomy" id="696536"/>
    <lineage>
        <taxon>Bacteria</taxon>
        <taxon>Bacillati</taxon>
        <taxon>Bacillota</taxon>
        <taxon>Bacilli</taxon>
        <taxon>Bacillales</taxon>
        <taxon>Paenibacillaceae</taxon>
        <taxon>Paenibacillus</taxon>
    </lineage>
</organism>
<name>A0ABW3RVJ5_9BACL</name>
<dbReference type="RefSeq" id="WP_379317772.1">
    <property type="nucleotide sequence ID" value="NZ_JBHTLM010000003.1"/>
</dbReference>
<dbReference type="Proteomes" id="UP001597262">
    <property type="component" value="Unassembled WGS sequence"/>
</dbReference>
<keyword evidence="2" id="KW-1185">Reference proteome</keyword>
<dbReference type="Pfam" id="PF22752">
    <property type="entry name" value="DUF488-N3i"/>
    <property type="match status" value="1"/>
</dbReference>
<accession>A0ABW3RVJ5</accession>
<protein>
    <submittedName>
        <fullName evidence="1">DUF488 domain-containing protein</fullName>
    </submittedName>
</protein>
<dbReference type="InterPro" id="IPR052552">
    <property type="entry name" value="YeaO-like"/>
</dbReference>